<name>A0A6J6LY74_9ZZZZ</name>
<dbReference type="EMBL" id="CAEZWP010000072">
    <property type="protein sequence ID" value="CAB4665848.1"/>
    <property type="molecule type" value="Genomic_DNA"/>
</dbReference>
<dbReference type="AlphaFoldDB" id="A0A6J6LY74"/>
<gene>
    <name evidence="1" type="ORF">UFOPK2265_01085</name>
</gene>
<protein>
    <submittedName>
        <fullName evidence="1">Unannotated protein</fullName>
    </submittedName>
</protein>
<evidence type="ECO:0000313" key="1">
    <source>
        <dbReference type="EMBL" id="CAB4665848.1"/>
    </source>
</evidence>
<proteinExistence type="predicted"/>
<accession>A0A6J6LY74</accession>
<organism evidence="1">
    <name type="scientific">freshwater metagenome</name>
    <dbReference type="NCBI Taxonomy" id="449393"/>
    <lineage>
        <taxon>unclassified sequences</taxon>
        <taxon>metagenomes</taxon>
        <taxon>ecological metagenomes</taxon>
    </lineage>
</organism>
<sequence>MIVINCFDSIDSNMKKRVTNAIHNTFKEKRTVRILQSSDPKMFKNWKRKEFEIIDTALKNNLEDVELHEYLLQYAL</sequence>
<reference evidence="1" key="1">
    <citation type="submission" date="2020-05" db="EMBL/GenBank/DDBJ databases">
        <authorList>
            <person name="Chiriac C."/>
            <person name="Salcher M."/>
            <person name="Ghai R."/>
            <person name="Kavagutti S V."/>
        </authorList>
    </citation>
    <scope>NUCLEOTIDE SEQUENCE</scope>
</reference>